<reference evidence="4" key="1">
    <citation type="submission" date="2023-06" db="EMBL/GenBank/DDBJ databases">
        <title>Sysu t00039.</title>
        <authorList>
            <person name="Gao L."/>
            <person name="Fang B.-Z."/>
            <person name="Li W.-J."/>
        </authorList>
    </citation>
    <scope>NUCLEOTIDE SEQUENCE</scope>
    <source>
        <strain evidence="4">SYSU T00039</strain>
    </source>
</reference>
<evidence type="ECO:0000256" key="1">
    <source>
        <dbReference type="SAM" id="MobiDB-lite"/>
    </source>
</evidence>
<keyword evidence="2" id="KW-1133">Transmembrane helix</keyword>
<dbReference type="AlphaFoldDB" id="A0AAW7M931"/>
<evidence type="ECO:0000313" key="5">
    <source>
        <dbReference type="Proteomes" id="UP001172737"/>
    </source>
</evidence>
<comment type="caution">
    <text evidence="4">The sequence shown here is derived from an EMBL/GenBank/DDBJ whole genome shotgun (WGS) entry which is preliminary data.</text>
</comment>
<keyword evidence="5" id="KW-1185">Reference proteome</keyword>
<feature type="transmembrane region" description="Helical" evidence="2">
    <location>
        <begin position="26"/>
        <end position="46"/>
    </location>
</feature>
<feature type="compositionally biased region" description="Polar residues" evidence="1">
    <location>
        <begin position="1"/>
        <end position="10"/>
    </location>
</feature>
<name>A0AAW7M931_9MICO</name>
<sequence length="99" mass="10595">MSTADTTASSPRPDPRKPWSERMTGVIWAAIVTAGGGFLIAALSGYDVDLELIAIVALVALGGWLLFSAIAVSMRNRPRRGDTWEITDPAPSPEPRSED</sequence>
<proteinExistence type="predicted"/>
<evidence type="ECO:0008006" key="7">
    <source>
        <dbReference type="Google" id="ProtNLM"/>
    </source>
</evidence>
<dbReference type="EMBL" id="JAUHQB010000002">
    <property type="protein sequence ID" value="MDN4482741.1"/>
    <property type="molecule type" value="Genomic_DNA"/>
</dbReference>
<dbReference type="Proteomes" id="UP001172737">
    <property type="component" value="Unassembled WGS sequence"/>
</dbReference>
<evidence type="ECO:0000313" key="6">
    <source>
        <dbReference type="Proteomes" id="UP001172756"/>
    </source>
</evidence>
<organism evidence="4 5">
    <name type="scientific">Demequina lignilytica</name>
    <dbReference type="NCBI Taxonomy" id="3051663"/>
    <lineage>
        <taxon>Bacteria</taxon>
        <taxon>Bacillati</taxon>
        <taxon>Actinomycetota</taxon>
        <taxon>Actinomycetes</taxon>
        <taxon>Micrococcales</taxon>
        <taxon>Demequinaceae</taxon>
        <taxon>Demequina</taxon>
    </lineage>
</organism>
<keyword evidence="2" id="KW-0812">Transmembrane</keyword>
<reference evidence="3 6" key="2">
    <citation type="submission" date="2023-06" db="EMBL/GenBank/DDBJ databases">
        <title>SYSU T0a273.</title>
        <authorList>
            <person name="Gao L."/>
            <person name="Fang B.-Z."/>
            <person name="Li W.-J."/>
        </authorList>
    </citation>
    <scope>NUCLEOTIDE SEQUENCE [LARGE SCALE GENOMIC DNA]</scope>
    <source>
        <strain evidence="3 6">SYSU T0a273</strain>
    </source>
</reference>
<gene>
    <name evidence="3" type="ORF">QQ002_04200</name>
    <name evidence="4" type="ORF">QQX10_09335</name>
</gene>
<feature type="region of interest" description="Disordered" evidence="1">
    <location>
        <begin position="80"/>
        <end position="99"/>
    </location>
</feature>
<feature type="transmembrane region" description="Helical" evidence="2">
    <location>
        <begin position="52"/>
        <end position="72"/>
    </location>
</feature>
<feature type="compositionally biased region" description="Pro residues" evidence="1">
    <location>
        <begin position="90"/>
        <end position="99"/>
    </location>
</feature>
<evidence type="ECO:0000256" key="2">
    <source>
        <dbReference type="SAM" id="Phobius"/>
    </source>
</evidence>
<dbReference type="Proteomes" id="UP001172756">
    <property type="component" value="Unassembled WGS sequence"/>
</dbReference>
<protein>
    <recommendedName>
        <fullName evidence="7">UsfY protein</fullName>
    </recommendedName>
</protein>
<dbReference type="EMBL" id="JAUHPX010000005">
    <property type="protein sequence ID" value="MDN4488370.1"/>
    <property type="molecule type" value="Genomic_DNA"/>
</dbReference>
<keyword evidence="2" id="KW-0472">Membrane</keyword>
<evidence type="ECO:0000313" key="3">
    <source>
        <dbReference type="EMBL" id="MDN4482741.1"/>
    </source>
</evidence>
<evidence type="ECO:0000313" key="4">
    <source>
        <dbReference type="EMBL" id="MDN4488370.1"/>
    </source>
</evidence>
<accession>A0AAW7M931</accession>
<dbReference type="RefSeq" id="WP_301119708.1">
    <property type="nucleotide sequence ID" value="NZ_JAUHPX010000005.1"/>
</dbReference>
<feature type="region of interest" description="Disordered" evidence="1">
    <location>
        <begin position="1"/>
        <end position="20"/>
    </location>
</feature>